<comment type="function">
    <text evidence="1">Involved in mRNA export coupled transcription activation by association with both the TREX-2 and the SAGA complexes. The transcription regulatory histone acetylation (HAT) complex SAGA is a multiprotein complex that activates transcription by remodeling chromatin and mediating histone acetylation and deubiquitination. Within the SAGA complex, participates to a subcomplex that specifically deubiquitinates histones. The SAGA complex is recruited to specific gene promoters by activators, where it is required for transcription. The TREX-2 complex functions in docking export-competent ribonucleoprotein particles (mRNPs) to the nuclear entrance of the nuclear pore complex (nuclear basket). TREX-2 participates in mRNA export and accurate chromatin positioning in the nucleus by tethering genes to the nuclear periphery.</text>
</comment>
<keyword evidence="1" id="KW-0653">Protein transport</keyword>
<dbReference type="PANTHER" id="PTHR12514">
    <property type="entry name" value="ENHANCER OF YELLOW 2 TRANSCRIPTION FACTOR"/>
    <property type="match status" value="1"/>
</dbReference>
<gene>
    <name evidence="3" type="primary">LOC106811035</name>
</gene>
<dbReference type="InterPro" id="IPR018783">
    <property type="entry name" value="TF_ENY2"/>
</dbReference>
<comment type="subunit">
    <text evidence="1">Component of the nuclear pore complex (NPC)-associated TREX-2 complex (transcription and export complex 2). Component of the SAGA transcription coactivator-HAT complex. Within the SAGA complex, participates to a subcomplex of SAGA called the DUB module (deubiquitination module).</text>
</comment>
<accession>A0ABM1ECW8</accession>
<keyword evidence="1" id="KW-0804">Transcription</keyword>
<keyword evidence="1" id="KW-0509">mRNA transport</keyword>
<keyword evidence="1" id="KW-0805">Transcription regulation</keyword>
<dbReference type="Pfam" id="PF10163">
    <property type="entry name" value="EnY2"/>
    <property type="match status" value="1"/>
</dbReference>
<evidence type="ECO:0000313" key="3">
    <source>
        <dbReference type="RefSeq" id="XP_014670039.1"/>
    </source>
</evidence>
<keyword evidence="1" id="KW-0156">Chromatin regulator</keyword>
<dbReference type="GeneID" id="106811035"/>
<keyword evidence="1" id="KW-0010">Activator</keyword>
<dbReference type="RefSeq" id="XP_014670039.1">
    <property type="nucleotide sequence ID" value="XM_014814553.1"/>
</dbReference>
<proteinExistence type="inferred from homology"/>
<dbReference type="Proteomes" id="UP000695022">
    <property type="component" value="Unplaced"/>
</dbReference>
<keyword evidence="2" id="KW-1185">Reference proteome</keyword>
<sequence length="103" mass="11948">MADLDDKKPRDMRMKEKINQKLIETGEKERLKELLRTQLIECGWRDELKVHAKEIVKERGIENVTVDNLIAEVTPKARASVPDAVKKDLLQRIRTFLSQQPGL</sequence>
<comment type="similarity">
    <text evidence="1">Belongs to the ENY2 family.</text>
</comment>
<organism evidence="2 3">
    <name type="scientific">Priapulus caudatus</name>
    <name type="common">Priapulid worm</name>
    <dbReference type="NCBI Taxonomy" id="37621"/>
    <lineage>
        <taxon>Eukaryota</taxon>
        <taxon>Metazoa</taxon>
        <taxon>Ecdysozoa</taxon>
        <taxon>Scalidophora</taxon>
        <taxon>Priapulida</taxon>
        <taxon>Priapulimorpha</taxon>
        <taxon>Priapulimorphida</taxon>
        <taxon>Priapulidae</taxon>
        <taxon>Priapulus</taxon>
    </lineage>
</organism>
<comment type="subcellular location">
    <subcellularLocation>
        <location evidence="1">Nucleus</location>
        <location evidence="1">Nucleoplasm</location>
    </subcellularLocation>
</comment>
<evidence type="ECO:0000313" key="2">
    <source>
        <dbReference type="Proteomes" id="UP000695022"/>
    </source>
</evidence>
<evidence type="ECO:0000256" key="1">
    <source>
        <dbReference type="HAMAP-Rule" id="MF_03046"/>
    </source>
</evidence>
<dbReference type="HAMAP" id="MF_03046">
    <property type="entry name" value="ENY2_Sus1"/>
    <property type="match status" value="1"/>
</dbReference>
<keyword evidence="1" id="KW-0811">Translocation</keyword>
<dbReference type="InterPro" id="IPR038212">
    <property type="entry name" value="TF_EnY2_sf"/>
</dbReference>
<reference evidence="3" key="1">
    <citation type="submission" date="2025-08" db="UniProtKB">
        <authorList>
            <consortium name="RefSeq"/>
        </authorList>
    </citation>
    <scope>IDENTIFICATION</scope>
</reference>
<protein>
    <recommendedName>
        <fullName evidence="1">Transcription and mRNA export factor ENY2</fullName>
    </recommendedName>
    <alternativeName>
        <fullName evidence="1">Enhancer of yellow 2 transcription factor homolog</fullName>
    </alternativeName>
</protein>
<name>A0ABM1ECW8_PRICU</name>
<dbReference type="Gene3D" id="1.10.246.140">
    <property type="match status" value="1"/>
</dbReference>
<keyword evidence="1" id="KW-0539">Nucleus</keyword>
<keyword evidence="1" id="KW-0813">Transport</keyword>